<protein>
    <submittedName>
        <fullName evidence="2">Extracellular solute-binding protein family 1</fullName>
    </submittedName>
</protein>
<dbReference type="Gene3D" id="3.40.190.10">
    <property type="entry name" value="Periplasmic binding protein-like II"/>
    <property type="match status" value="2"/>
</dbReference>
<dbReference type="InterPro" id="IPR006059">
    <property type="entry name" value="SBP"/>
</dbReference>
<feature type="transmembrane region" description="Helical" evidence="1">
    <location>
        <begin position="20"/>
        <end position="39"/>
    </location>
</feature>
<keyword evidence="1" id="KW-0472">Membrane</keyword>
<dbReference type="InterPro" id="IPR050490">
    <property type="entry name" value="Bact_solute-bd_prot1"/>
</dbReference>
<proteinExistence type="predicted"/>
<dbReference type="Pfam" id="PF13416">
    <property type="entry name" value="SBP_bac_8"/>
    <property type="match status" value="1"/>
</dbReference>
<keyword evidence="3" id="KW-1185">Reference proteome</keyword>
<keyword evidence="1" id="KW-1133">Transmembrane helix</keyword>
<reference key="1">
    <citation type="submission" date="2010-11" db="EMBL/GenBank/DDBJ databases">
        <title>Complete sequence of Caldicellulosiruptor kronotskyensis 2002.</title>
        <authorList>
            <consortium name="US DOE Joint Genome Institute"/>
            <person name="Lucas S."/>
            <person name="Copeland A."/>
            <person name="Lapidus A."/>
            <person name="Cheng J.-F."/>
            <person name="Bruce D."/>
            <person name="Goodwin L."/>
            <person name="Pitluck S."/>
            <person name="Davenport K."/>
            <person name="Detter J.C."/>
            <person name="Han C."/>
            <person name="Tapia R."/>
            <person name="Land M."/>
            <person name="Hauser L."/>
            <person name="Jeffries C."/>
            <person name="Kyrpides N."/>
            <person name="Ivanova N."/>
            <person name="Mikhailova N."/>
            <person name="Blumer-Schuette S.E."/>
            <person name="Kelly R.M."/>
            <person name="Woyke T."/>
        </authorList>
    </citation>
    <scope>NUCLEOTIDE SEQUENCE</scope>
    <source>
        <strain>2002</strain>
    </source>
</reference>
<dbReference type="PANTHER" id="PTHR43649">
    <property type="entry name" value="ARABINOSE-BINDING PROTEIN-RELATED"/>
    <property type="match status" value="1"/>
</dbReference>
<evidence type="ECO:0000313" key="3">
    <source>
        <dbReference type="Proteomes" id="UP000006835"/>
    </source>
</evidence>
<keyword evidence="1" id="KW-0812">Transmembrane</keyword>
<evidence type="ECO:0000256" key="1">
    <source>
        <dbReference type="SAM" id="Phobius"/>
    </source>
</evidence>
<dbReference type="Proteomes" id="UP000006835">
    <property type="component" value="Chromosome"/>
</dbReference>
<name>E4SEG2_CALK2</name>
<dbReference type="PATRIC" id="fig|632348.3.peg.589"/>
<organism evidence="2 3">
    <name type="scientific">Caldicellulosiruptor kronotskyensis (strain DSM 18902 / VKM B-2412 / 2002)</name>
    <dbReference type="NCBI Taxonomy" id="632348"/>
    <lineage>
        <taxon>Bacteria</taxon>
        <taxon>Bacillati</taxon>
        <taxon>Bacillota</taxon>
        <taxon>Bacillota incertae sedis</taxon>
        <taxon>Caldicellulosiruptorales</taxon>
        <taxon>Caldicellulosiruptoraceae</taxon>
        <taxon>Caldicellulosiruptor</taxon>
    </lineage>
</organism>
<dbReference type="PANTHER" id="PTHR43649:SF11">
    <property type="entry name" value="ABC TRANSPORTER SUBSTRATE-BINDING PROTEIN YESO-RELATED"/>
    <property type="match status" value="1"/>
</dbReference>
<dbReference type="AlphaFoldDB" id="E4SEG2"/>
<dbReference type="EMBL" id="CP002330">
    <property type="protein sequence ID" value="ADQ45449.1"/>
    <property type="molecule type" value="Genomic_DNA"/>
</dbReference>
<sequence length="450" mass="50414">MLNRAFNFKKRKEEIYMKRILCIGTIIIFLFSLLLFPFGKPSEKAFGSSQSIKLRVAWWGSQTRHDRTQKVLELYRAKVNRKVSFVTEFGSWSGYWDKLTTQAAAKNLPDIIQMDYMYLAQYVQKGLLADLTPYTKNGILNLKDVSEASIKSGSVGGRIYAISLGTNALAIIYDPAVAQKAGVKIPEDGNWTWNDYKEIIKKVYQKTKIRADLALTADPKFLLEYYVRQQGKSLYKHDGTGLGFTQEKFVIDVFNINLELLKGGYTAKPDEVSATSTIEDSLFVKGKTWIGWTWSNMFVATANAAKRPLALALPPKGGIRPGLYLKPSQFFSIAATSKYKTEAAKVINFFTNSIEANNILLAERGVPISAKVREGIKNAVEPAVRQTFDYIALAEKNCSPIDPPDPPGGTEVGQTFKDLYDQVLYGQIKPETAAKMFMQKANQILAKNKK</sequence>
<evidence type="ECO:0000313" key="2">
    <source>
        <dbReference type="EMBL" id="ADQ45449.1"/>
    </source>
</evidence>
<gene>
    <name evidence="2" type="ordered locus">Calkro_0553</name>
</gene>
<dbReference type="SUPFAM" id="SSF53850">
    <property type="entry name" value="Periplasmic binding protein-like II"/>
    <property type="match status" value="1"/>
</dbReference>
<accession>E4SEG2</accession>
<dbReference type="KEGG" id="ckn:Calkro_0553"/>
<dbReference type="HOGENOM" id="CLU_031285_5_0_9"/>
<reference evidence="2 3" key="2">
    <citation type="journal article" date="2011" name="J. Bacteriol.">
        <title>Complete genome sequences for the anaerobic, extremely thermophilic plant biomass-degrading bacteria Caldicellulosiruptor hydrothermalis, Caldicellulosiruptor kristjanssonii, Caldicellulosiruptor kronotskyensis, Caldicellulosiruptor owensenis, and Caldicellulosiruptor lactoaceticus.</title>
        <authorList>
            <person name="Blumer-Schuette S.E."/>
            <person name="Ozdemir I."/>
            <person name="Mistry D."/>
            <person name="Lucas S."/>
            <person name="Lapidus A."/>
            <person name="Cheng J.F."/>
            <person name="Goodwin L.A."/>
            <person name="Pitluck S."/>
            <person name="Land M.L."/>
            <person name="Hauser L.J."/>
            <person name="Woyke T."/>
            <person name="Mikhailova N."/>
            <person name="Pati A."/>
            <person name="Kyrpides N.C."/>
            <person name="Ivanova N."/>
            <person name="Detter J.C."/>
            <person name="Walston-Davenport K."/>
            <person name="Han S."/>
            <person name="Adams M.W."/>
            <person name="Kelly R.M."/>
        </authorList>
    </citation>
    <scope>NUCLEOTIDE SEQUENCE [LARGE SCALE GENOMIC DNA]</scope>
    <source>
        <strain evidence="3">DSM 18902 / VKM B-2412 / 2002</strain>
    </source>
</reference>